<reference evidence="2 3" key="1">
    <citation type="submission" date="2016-01" db="EMBL/GenBank/DDBJ databases">
        <title>The draft genome sequence of Aquimarina sp. RZW4-3-2.</title>
        <authorList>
            <person name="Wang Y."/>
        </authorList>
    </citation>
    <scope>NUCLEOTIDE SEQUENCE [LARGE SCALE GENOMIC DNA]</scope>
    <source>
        <strain evidence="2 3">RZW4-3-2</strain>
    </source>
</reference>
<evidence type="ECO:0000256" key="1">
    <source>
        <dbReference type="SAM" id="SignalP"/>
    </source>
</evidence>
<dbReference type="AlphaFoldDB" id="A0A163BEM3"/>
<name>A0A163BEM3_9FLAO</name>
<gene>
    <name evidence="2" type="ORF">AWE51_21665</name>
</gene>
<organism evidence="2 3">
    <name type="scientific">Aquimarina aggregata</name>
    <dbReference type="NCBI Taxonomy" id="1642818"/>
    <lineage>
        <taxon>Bacteria</taxon>
        <taxon>Pseudomonadati</taxon>
        <taxon>Bacteroidota</taxon>
        <taxon>Flavobacteriia</taxon>
        <taxon>Flavobacteriales</taxon>
        <taxon>Flavobacteriaceae</taxon>
        <taxon>Aquimarina</taxon>
    </lineage>
</organism>
<feature type="signal peptide" evidence="1">
    <location>
        <begin position="1"/>
        <end position="22"/>
    </location>
</feature>
<keyword evidence="3" id="KW-1185">Reference proteome</keyword>
<sequence length="294" mass="33319">MQRPILKASRLFLYLFVGILLVGCNNDDDNAIASQFEATNLPDDVSKLFVTKGNTSSKTVVIFAEGGPSDELSADDLESINLDGFTGFNDFLRVYIHQIGTYNSNIFKFDATVAEATRETDLNTEILDRVIKHYKSRDKVVFVIGHSYGAWAIARYIADKGNTSADKFVMMAGRLDIEQKVVDNLFKGNRYFFRDGVTLYNDPEERATDKETELIYFYAGIMIKDRYTERIKATDLSNVICVFANDDEQSGRMTASEKNFLKSKNVDLLEIDKGGHSIMFETPYIQQIFDKITK</sequence>
<dbReference type="EMBL" id="LQRT01000005">
    <property type="protein sequence ID" value="KZS41315.1"/>
    <property type="molecule type" value="Genomic_DNA"/>
</dbReference>
<feature type="chain" id="PRO_5007841747" description="AB hydrolase-1 domain-containing protein" evidence="1">
    <location>
        <begin position="23"/>
        <end position="294"/>
    </location>
</feature>
<dbReference type="RefSeq" id="WP_066312046.1">
    <property type="nucleotide sequence ID" value="NZ_LQRT01000005.1"/>
</dbReference>
<dbReference type="Gene3D" id="3.40.50.1820">
    <property type="entry name" value="alpha/beta hydrolase"/>
    <property type="match status" value="1"/>
</dbReference>
<dbReference type="SUPFAM" id="SSF53474">
    <property type="entry name" value="alpha/beta-Hydrolases"/>
    <property type="match status" value="1"/>
</dbReference>
<accession>A0A163BEM3</accession>
<dbReference type="InterPro" id="IPR029058">
    <property type="entry name" value="AB_hydrolase_fold"/>
</dbReference>
<evidence type="ECO:0000313" key="2">
    <source>
        <dbReference type="EMBL" id="KZS41315.1"/>
    </source>
</evidence>
<dbReference type="OrthoDB" id="1163128at2"/>
<evidence type="ECO:0008006" key="4">
    <source>
        <dbReference type="Google" id="ProtNLM"/>
    </source>
</evidence>
<evidence type="ECO:0000313" key="3">
    <source>
        <dbReference type="Proteomes" id="UP000076715"/>
    </source>
</evidence>
<dbReference type="STRING" id="1642818.AWE51_21665"/>
<keyword evidence="1" id="KW-0732">Signal</keyword>
<dbReference type="Proteomes" id="UP000076715">
    <property type="component" value="Unassembled WGS sequence"/>
</dbReference>
<dbReference type="PROSITE" id="PS51257">
    <property type="entry name" value="PROKAR_LIPOPROTEIN"/>
    <property type="match status" value="1"/>
</dbReference>
<proteinExistence type="predicted"/>
<protein>
    <recommendedName>
        <fullName evidence="4">AB hydrolase-1 domain-containing protein</fullName>
    </recommendedName>
</protein>
<comment type="caution">
    <text evidence="2">The sequence shown here is derived from an EMBL/GenBank/DDBJ whole genome shotgun (WGS) entry which is preliminary data.</text>
</comment>